<dbReference type="STRING" id="246409.I1CD89"/>
<sequence>MSATNNVFVQGGVETQVNRLTKLTNSMSPIIDLALYISKLKGEEGENEAPYVQHIQTLLSSDKKDTVVTELAKDASIFLTENDKEVEGAFNLLLVIILGSTQEQLGVTVQTLVDTLTKTESNKTGLKQKILLNLYNALPGNSPLRYQAFVGLVEATRQADELESLYNQLEYIDAWAAQWGIDQNTQRELYNYLFEVLSKADEDKLAFNFLLKKLTTFNENDKEAIEIAKDIILRAVSMENYFAFEDLLQYKPIQNLKGTEEFELLDVFLNGTLSSYQSFAASHSKLIQNADSNICKMRLLSLASLGSENLSRELTYGDIASSLQIPEEEVEMWVIDVIRAGLVEAKLDQLNKTVIVHRSIYRVFGQEQWKKLSTALSTWKENLNEILAVVGNAKLIAGGALQGGAASAIIVEGEAKVTN</sequence>
<dbReference type="InterPro" id="IPR045237">
    <property type="entry name" value="COPS7/eIF3m"/>
</dbReference>
<comment type="subcellular location">
    <subcellularLocation>
        <location evidence="5">Cytoplasm</location>
    </subcellularLocation>
</comment>
<keyword evidence="8" id="KW-1185">Reference proteome</keyword>
<dbReference type="Proteomes" id="UP000009138">
    <property type="component" value="Unassembled WGS sequence"/>
</dbReference>
<dbReference type="InterPro" id="IPR040750">
    <property type="entry name" value="eIF3m_C_helix"/>
</dbReference>
<evidence type="ECO:0000313" key="7">
    <source>
        <dbReference type="EMBL" id="EIE86419.1"/>
    </source>
</evidence>
<dbReference type="Pfam" id="PF18005">
    <property type="entry name" value="eIF3m_C_helix"/>
    <property type="match status" value="1"/>
</dbReference>
<dbReference type="PROSITE" id="PS50250">
    <property type="entry name" value="PCI"/>
    <property type="match status" value="1"/>
</dbReference>
<organism evidence="7 8">
    <name type="scientific">Rhizopus delemar (strain RA 99-880 / ATCC MYA-4621 / FGSC 9543 / NRRL 43880)</name>
    <name type="common">Mucormycosis agent</name>
    <name type="synonym">Rhizopus arrhizus var. delemar</name>
    <dbReference type="NCBI Taxonomy" id="246409"/>
    <lineage>
        <taxon>Eukaryota</taxon>
        <taxon>Fungi</taxon>
        <taxon>Fungi incertae sedis</taxon>
        <taxon>Mucoromycota</taxon>
        <taxon>Mucoromycotina</taxon>
        <taxon>Mucoromycetes</taxon>
        <taxon>Mucorales</taxon>
        <taxon>Mucorineae</taxon>
        <taxon>Rhizopodaceae</taxon>
        <taxon>Rhizopus</taxon>
    </lineage>
</organism>
<dbReference type="SUPFAM" id="SSF46785">
    <property type="entry name" value="Winged helix' DNA-binding domain"/>
    <property type="match status" value="1"/>
</dbReference>
<dbReference type="VEuPathDB" id="FungiDB:RO3G_11130"/>
<dbReference type="InterPro" id="IPR000717">
    <property type="entry name" value="PCI_dom"/>
</dbReference>
<comment type="function">
    <text evidence="5">Component of the eukaryotic translation initiation factor 3 (eIF-3) complex, which is involved in protein synthesis of a specialized repertoire of mRNAs and, together with other initiation factors, stimulates binding of mRNA and methionyl-tRNAi to the 40S ribosome. The eIF-3 complex specifically targets and initiates translation of a subset of mRNAs involved in cell proliferation.</text>
</comment>
<dbReference type="InParanoid" id="I1CD89"/>
<dbReference type="GO" id="GO:0071541">
    <property type="term" value="C:eukaryotic translation initiation factor 3 complex, eIF3m"/>
    <property type="evidence" value="ECO:0007669"/>
    <property type="project" value="UniProtKB-UniRule"/>
</dbReference>
<accession>I1CD89</accession>
<evidence type="ECO:0000259" key="6">
    <source>
        <dbReference type="PROSITE" id="PS50250"/>
    </source>
</evidence>
<evidence type="ECO:0000256" key="4">
    <source>
        <dbReference type="ARBA" id="ARBA00022917"/>
    </source>
</evidence>
<dbReference type="GO" id="GO:0016282">
    <property type="term" value="C:eukaryotic 43S preinitiation complex"/>
    <property type="evidence" value="ECO:0007669"/>
    <property type="project" value="UniProtKB-UniRule"/>
</dbReference>
<dbReference type="Pfam" id="PF01399">
    <property type="entry name" value="PCI"/>
    <property type="match status" value="1"/>
</dbReference>
<evidence type="ECO:0000256" key="3">
    <source>
        <dbReference type="ARBA" id="ARBA00022540"/>
    </source>
</evidence>
<name>I1CD89_RHIO9</name>
<evidence type="ECO:0000256" key="1">
    <source>
        <dbReference type="ARBA" id="ARBA00008482"/>
    </source>
</evidence>
<evidence type="ECO:0000313" key="8">
    <source>
        <dbReference type="Proteomes" id="UP000009138"/>
    </source>
</evidence>
<comment type="subunit">
    <text evidence="5">Component of the eukaryotic translation initiation factor 3 (eIF-3) complex.</text>
</comment>
<gene>
    <name evidence="7" type="ORF">RO3G_11130</name>
</gene>
<dbReference type="PANTHER" id="PTHR15350">
    <property type="entry name" value="COP9 SIGNALOSOME COMPLEX SUBUNIT 7/DENDRITIC CELL PROTEIN GA17"/>
    <property type="match status" value="1"/>
</dbReference>
<dbReference type="HAMAP" id="MF_03012">
    <property type="entry name" value="eIF3m"/>
    <property type="match status" value="1"/>
</dbReference>
<comment type="similarity">
    <text evidence="1">Belongs to the CSN7/EIF3M family. CSN7 subfamily.</text>
</comment>
<dbReference type="InterPro" id="IPR027528">
    <property type="entry name" value="eIF3m"/>
</dbReference>
<keyword evidence="2 5" id="KW-0963">Cytoplasm</keyword>
<dbReference type="GO" id="GO:0003743">
    <property type="term" value="F:translation initiation factor activity"/>
    <property type="evidence" value="ECO:0007669"/>
    <property type="project" value="UniProtKB-UniRule"/>
</dbReference>
<dbReference type="GO" id="GO:0033290">
    <property type="term" value="C:eukaryotic 48S preinitiation complex"/>
    <property type="evidence" value="ECO:0007669"/>
    <property type="project" value="UniProtKB-UniRule"/>
</dbReference>
<reference evidence="7 8" key="1">
    <citation type="journal article" date="2009" name="PLoS Genet.">
        <title>Genomic analysis of the basal lineage fungus Rhizopus oryzae reveals a whole-genome duplication.</title>
        <authorList>
            <person name="Ma L.-J."/>
            <person name="Ibrahim A.S."/>
            <person name="Skory C."/>
            <person name="Grabherr M.G."/>
            <person name="Burger G."/>
            <person name="Butler M."/>
            <person name="Elias M."/>
            <person name="Idnurm A."/>
            <person name="Lang B.F."/>
            <person name="Sone T."/>
            <person name="Abe A."/>
            <person name="Calvo S.E."/>
            <person name="Corrochano L.M."/>
            <person name="Engels R."/>
            <person name="Fu J."/>
            <person name="Hansberg W."/>
            <person name="Kim J.-M."/>
            <person name="Kodira C.D."/>
            <person name="Koehrsen M.J."/>
            <person name="Liu B."/>
            <person name="Miranda-Saavedra D."/>
            <person name="O'Leary S."/>
            <person name="Ortiz-Castellanos L."/>
            <person name="Poulter R."/>
            <person name="Rodriguez-Romero J."/>
            <person name="Ruiz-Herrera J."/>
            <person name="Shen Y.-Q."/>
            <person name="Zeng Q."/>
            <person name="Galagan J."/>
            <person name="Birren B.W."/>
            <person name="Cuomo C.A."/>
            <person name="Wickes B.L."/>
        </authorList>
    </citation>
    <scope>NUCLEOTIDE SEQUENCE [LARGE SCALE GENOMIC DNA]</scope>
    <source>
        <strain evidence="8">RA 99-880 / ATCC MYA-4621 / FGSC 9543 / NRRL 43880</strain>
    </source>
</reference>
<dbReference type="InterPro" id="IPR036390">
    <property type="entry name" value="WH_DNA-bd_sf"/>
</dbReference>
<dbReference type="RefSeq" id="XP_067521815.1">
    <property type="nucleotide sequence ID" value="XM_067665714.1"/>
</dbReference>
<keyword evidence="4 5" id="KW-0648">Protein biosynthesis</keyword>
<dbReference type="SMART" id="SM00088">
    <property type="entry name" value="PINT"/>
    <property type="match status" value="1"/>
</dbReference>
<dbReference type="GeneID" id="93618095"/>
<dbReference type="PANTHER" id="PTHR15350:SF2">
    <property type="entry name" value="EUKARYOTIC TRANSLATION INITIATION FACTOR 3 SUBUNIT M"/>
    <property type="match status" value="1"/>
</dbReference>
<dbReference type="GO" id="GO:0001732">
    <property type="term" value="P:formation of cytoplasmic translation initiation complex"/>
    <property type="evidence" value="ECO:0007669"/>
    <property type="project" value="UniProtKB-UniRule"/>
</dbReference>
<dbReference type="OMA" id="VCLKALW"/>
<dbReference type="OrthoDB" id="10267031at2759"/>
<feature type="domain" description="PCI" evidence="6">
    <location>
        <begin position="202"/>
        <end position="361"/>
    </location>
</feature>
<dbReference type="eggNOG" id="KOG2753">
    <property type="taxonomic scope" value="Eukaryota"/>
</dbReference>
<proteinExistence type="inferred from homology"/>
<protein>
    <recommendedName>
        <fullName evidence="5">Eukaryotic translation initiation factor 3 subunit M</fullName>
        <shortName evidence="5">eIF3m</shortName>
    </recommendedName>
</protein>
<evidence type="ECO:0000256" key="5">
    <source>
        <dbReference type="HAMAP-Rule" id="MF_03012"/>
    </source>
</evidence>
<comment type="similarity">
    <text evidence="5">Belongs to the eIF-3 subunit M family.</text>
</comment>
<dbReference type="EMBL" id="CH476740">
    <property type="protein sequence ID" value="EIE86419.1"/>
    <property type="molecule type" value="Genomic_DNA"/>
</dbReference>
<dbReference type="FunCoup" id="I1CD89">
    <property type="interactions" value="895"/>
</dbReference>
<evidence type="ECO:0000256" key="2">
    <source>
        <dbReference type="ARBA" id="ARBA00022490"/>
    </source>
</evidence>
<keyword evidence="3 5" id="KW-0396">Initiation factor</keyword>
<dbReference type="AlphaFoldDB" id="I1CD89"/>